<dbReference type="EC" id="2.7.13.3" evidence="2"/>
<dbReference type="CDD" id="cd00082">
    <property type="entry name" value="HisKA"/>
    <property type="match status" value="1"/>
</dbReference>
<evidence type="ECO:0000256" key="1">
    <source>
        <dbReference type="ARBA" id="ARBA00000085"/>
    </source>
</evidence>
<dbReference type="AlphaFoldDB" id="A0A0C9N939"/>
<evidence type="ECO:0000313" key="4">
    <source>
        <dbReference type="EMBL" id="GAN12707.1"/>
    </source>
</evidence>
<comment type="caution">
    <text evidence="4">The sequence shown here is derived from an EMBL/GenBank/DDBJ whole genome shotgun (WGS) entry which is preliminary data.</text>
</comment>
<dbReference type="InterPro" id="IPR005467">
    <property type="entry name" value="His_kinase_dom"/>
</dbReference>
<dbReference type="InterPro" id="IPR036097">
    <property type="entry name" value="HisK_dim/P_sf"/>
</dbReference>
<organism evidence="4 5">
    <name type="scientific">Sphingomonas paucimobilis NBRC 13935</name>
    <dbReference type="NCBI Taxonomy" id="1219050"/>
    <lineage>
        <taxon>Bacteria</taxon>
        <taxon>Pseudomonadati</taxon>
        <taxon>Pseudomonadota</taxon>
        <taxon>Alphaproteobacteria</taxon>
        <taxon>Sphingomonadales</taxon>
        <taxon>Sphingomonadaceae</taxon>
        <taxon>Sphingomonas</taxon>
    </lineage>
</organism>
<proteinExistence type="predicted"/>
<dbReference type="SMART" id="SM00388">
    <property type="entry name" value="HisKA"/>
    <property type="match status" value="1"/>
</dbReference>
<dbReference type="Proteomes" id="UP000032025">
    <property type="component" value="Unassembled WGS sequence"/>
</dbReference>
<dbReference type="EMBL" id="BBJS01000012">
    <property type="protein sequence ID" value="GAN12707.1"/>
    <property type="molecule type" value="Genomic_DNA"/>
</dbReference>
<dbReference type="InterPro" id="IPR003661">
    <property type="entry name" value="HisK_dim/P_dom"/>
</dbReference>
<accession>A0A0C9N939</accession>
<feature type="domain" description="Histidine kinase" evidence="3">
    <location>
        <begin position="391"/>
        <end position="591"/>
    </location>
</feature>
<evidence type="ECO:0000259" key="3">
    <source>
        <dbReference type="PROSITE" id="PS50109"/>
    </source>
</evidence>
<dbReference type="PROSITE" id="PS50109">
    <property type="entry name" value="HIS_KIN"/>
    <property type="match status" value="1"/>
</dbReference>
<reference evidence="4 5" key="1">
    <citation type="submission" date="2014-08" db="EMBL/GenBank/DDBJ databases">
        <title>Whole genome shotgun sequence of Sphingomonas paucimobilis NBRC 13935.</title>
        <authorList>
            <person name="Hosoyama A."/>
            <person name="Hashimoto M."/>
            <person name="Hosoyama Y."/>
            <person name="Noguchi M."/>
            <person name="Uohara A."/>
            <person name="Ohji S."/>
            <person name="Katano-Makiyama Y."/>
            <person name="Ichikawa N."/>
            <person name="Kimura A."/>
            <person name="Yamazoe A."/>
            <person name="Fujita N."/>
        </authorList>
    </citation>
    <scope>NUCLEOTIDE SEQUENCE [LARGE SCALE GENOMIC DNA]</scope>
    <source>
        <strain evidence="4 5">NBRC 13935</strain>
    </source>
</reference>
<dbReference type="RefSeq" id="WP_007404289.1">
    <property type="nucleotide sequence ID" value="NZ_BBJS01000012.1"/>
</dbReference>
<comment type="catalytic activity">
    <reaction evidence="1">
        <text>ATP + protein L-histidine = ADP + protein N-phospho-L-histidine.</text>
        <dbReference type="EC" id="2.7.13.3"/>
    </reaction>
</comment>
<name>A0A0C9N939_SPHPI</name>
<dbReference type="SUPFAM" id="SSF47384">
    <property type="entry name" value="Homodimeric domain of signal transducing histidine kinase"/>
    <property type="match status" value="1"/>
</dbReference>
<dbReference type="GeneID" id="78525951"/>
<dbReference type="GO" id="GO:0000155">
    <property type="term" value="F:phosphorelay sensor kinase activity"/>
    <property type="evidence" value="ECO:0007669"/>
    <property type="project" value="InterPro"/>
</dbReference>
<dbReference type="Gene3D" id="1.10.287.130">
    <property type="match status" value="1"/>
</dbReference>
<evidence type="ECO:0000313" key="5">
    <source>
        <dbReference type="Proteomes" id="UP000032025"/>
    </source>
</evidence>
<evidence type="ECO:0000256" key="2">
    <source>
        <dbReference type="ARBA" id="ARBA00012438"/>
    </source>
</evidence>
<dbReference type="Pfam" id="PF00512">
    <property type="entry name" value="HisKA"/>
    <property type="match status" value="1"/>
</dbReference>
<sequence length="614" mass="65474">MRFDDSLATILSADTATPFGAQTAWRQLVDLMGRGRIPADPPTLARLVALRDSVSHATRSASARLLSLCQPPAALVAFFAQDDLAIAAPVLRMAQLTDAEWLDILPQLNPRTRSVLRHRRDLSETVTRGLENFGPVDFVLPNMVAANPSVAEPVAPPRPVPPLAVERPEDATPQPWPIAAPSAPVPEVTEEVQRPPLSVMLDPVPTQAATPFVPLGQVARSLPFMAEALRHAPSPAAPPRYEIADLVARIDAFNQRREEVTGTPHANAGPAHFDFETDERGLILGVDGVARGALVGVSIAATVAQGLAQFDGVGMGAFRRRSPFRDARLEIGGASDAAGSWRVSAAPYFDSLSGCFLGYRGSGRRPRRDECATVAPTESVADAASSDSLRQLVHELRTPANAVAGFAELIESELLGPVAPVYRDRATAIRSMASDLLAAVEDLDTAARIEGHVLELRPTKILLAPLIQRLLGELQPLAELRRAEIRFEPPAATIAALADDRATERLIARLFSVLLSNCVVGERLTASLTEEQGMASLRIDRPLALAIETEAALLSDAGDEEQREGAPLLGTGFSLRLVDKLGAEMGGGLTIGLHRVALSLPMGVDQRAGQASTR</sequence>
<gene>
    <name evidence="4" type="ORF">SP6_12_01040</name>
</gene>
<keyword evidence="5" id="KW-1185">Reference proteome</keyword>
<protein>
    <recommendedName>
        <fullName evidence="2">histidine kinase</fullName>
        <ecNumber evidence="2">2.7.13.3</ecNumber>
    </recommendedName>
</protein>